<reference evidence="3 4" key="1">
    <citation type="journal article" date="2024" name="Nat. Commun.">
        <title>Phylogenomics reveals the evolutionary origins of lichenization in chlorophyte algae.</title>
        <authorList>
            <person name="Puginier C."/>
            <person name="Libourel C."/>
            <person name="Otte J."/>
            <person name="Skaloud P."/>
            <person name="Haon M."/>
            <person name="Grisel S."/>
            <person name="Petersen M."/>
            <person name="Berrin J.G."/>
            <person name="Delaux P.M."/>
            <person name="Dal Grande F."/>
            <person name="Keller J."/>
        </authorList>
    </citation>
    <scope>NUCLEOTIDE SEQUENCE [LARGE SCALE GENOMIC DNA]</scope>
    <source>
        <strain evidence="3 4">SAG 2036</strain>
    </source>
</reference>
<evidence type="ECO:0000256" key="1">
    <source>
        <dbReference type="SAM" id="MobiDB-lite"/>
    </source>
</evidence>
<dbReference type="EMBL" id="JALJOQ010000090">
    <property type="protein sequence ID" value="KAK9799358.1"/>
    <property type="molecule type" value="Genomic_DNA"/>
</dbReference>
<keyword evidence="4" id="KW-1185">Reference proteome</keyword>
<organism evidence="3 4">
    <name type="scientific">Symbiochloris irregularis</name>
    <dbReference type="NCBI Taxonomy" id="706552"/>
    <lineage>
        <taxon>Eukaryota</taxon>
        <taxon>Viridiplantae</taxon>
        <taxon>Chlorophyta</taxon>
        <taxon>core chlorophytes</taxon>
        <taxon>Trebouxiophyceae</taxon>
        <taxon>Trebouxiales</taxon>
        <taxon>Trebouxiaceae</taxon>
        <taxon>Symbiochloris</taxon>
    </lineage>
</organism>
<dbReference type="Proteomes" id="UP001465755">
    <property type="component" value="Unassembled WGS sequence"/>
</dbReference>
<evidence type="ECO:0000256" key="2">
    <source>
        <dbReference type="SAM" id="SignalP"/>
    </source>
</evidence>
<sequence>MTVPAWASALCLPLLLQTAKVEETAFLAGAADSTILHPHLTRQKQHKYLHSLLPDLRGANTSSAVHSAVSNPGSHCRDHTFAVRS</sequence>
<dbReference type="AlphaFoldDB" id="A0AAW1NW15"/>
<comment type="caution">
    <text evidence="3">The sequence shown here is derived from an EMBL/GenBank/DDBJ whole genome shotgun (WGS) entry which is preliminary data.</text>
</comment>
<evidence type="ECO:0000313" key="4">
    <source>
        <dbReference type="Proteomes" id="UP001465755"/>
    </source>
</evidence>
<gene>
    <name evidence="3" type="ORF">WJX73_000667</name>
</gene>
<protein>
    <recommendedName>
        <fullName evidence="5">Secreted protein</fullName>
    </recommendedName>
</protein>
<feature type="signal peptide" evidence="2">
    <location>
        <begin position="1"/>
        <end position="21"/>
    </location>
</feature>
<feature type="compositionally biased region" description="Polar residues" evidence="1">
    <location>
        <begin position="64"/>
        <end position="73"/>
    </location>
</feature>
<name>A0AAW1NW15_9CHLO</name>
<proteinExistence type="predicted"/>
<evidence type="ECO:0000313" key="3">
    <source>
        <dbReference type="EMBL" id="KAK9799358.1"/>
    </source>
</evidence>
<feature type="compositionally biased region" description="Basic and acidic residues" evidence="1">
    <location>
        <begin position="75"/>
        <end position="85"/>
    </location>
</feature>
<feature type="chain" id="PRO_5043643222" description="Secreted protein" evidence="2">
    <location>
        <begin position="22"/>
        <end position="85"/>
    </location>
</feature>
<accession>A0AAW1NW15</accession>
<feature type="region of interest" description="Disordered" evidence="1">
    <location>
        <begin position="64"/>
        <end position="85"/>
    </location>
</feature>
<keyword evidence="2" id="KW-0732">Signal</keyword>
<evidence type="ECO:0008006" key="5">
    <source>
        <dbReference type="Google" id="ProtNLM"/>
    </source>
</evidence>